<evidence type="ECO:0000313" key="2">
    <source>
        <dbReference type="EMBL" id="MDC2408960.1"/>
    </source>
</evidence>
<dbReference type="Gene3D" id="1.10.3540.10">
    <property type="entry name" value="uncharacterized protein from magnetospirillum magneticum domain"/>
    <property type="match status" value="1"/>
</dbReference>
<accession>A0A395VYG1</accession>
<dbReference type="Proteomes" id="UP000266492">
    <property type="component" value="Unassembled WGS sequence"/>
</dbReference>
<dbReference type="AlphaFoldDB" id="A0A395VYG1"/>
<proteinExistence type="predicted"/>
<dbReference type="EMBL" id="JAQNWR010000009">
    <property type="protein sequence ID" value="MDC2408960.1"/>
    <property type="molecule type" value="Genomic_DNA"/>
</dbReference>
<evidence type="ECO:0000313" key="5">
    <source>
        <dbReference type="Proteomes" id="UP000460135"/>
    </source>
</evidence>
<dbReference type="EMBL" id="QRVZ01000017">
    <property type="protein sequence ID" value="RGS81429.1"/>
    <property type="molecule type" value="Genomic_DNA"/>
</dbReference>
<evidence type="ECO:0000313" key="4">
    <source>
        <dbReference type="Proteomes" id="UP000266492"/>
    </source>
</evidence>
<dbReference type="Proteomes" id="UP001214017">
    <property type="component" value="Unassembled WGS sequence"/>
</dbReference>
<comment type="caution">
    <text evidence="3">The sequence shown here is derived from an EMBL/GenBank/DDBJ whole genome shotgun (WGS) entry which is preliminary data.</text>
</comment>
<dbReference type="InterPro" id="IPR014948">
    <property type="entry name" value="BrxA"/>
</dbReference>
<evidence type="ECO:0000313" key="1">
    <source>
        <dbReference type="EMBL" id="KAA3802971.1"/>
    </source>
</evidence>
<gene>
    <name evidence="3" type="ORF">DWX70_18635</name>
    <name evidence="1" type="ORF">F3F51_16880</name>
    <name evidence="2" type="ORF">PO240_13860</name>
</gene>
<reference evidence="3 4" key="1">
    <citation type="submission" date="2018-08" db="EMBL/GenBank/DDBJ databases">
        <title>A genome reference for cultivated species of the human gut microbiota.</title>
        <authorList>
            <person name="Zou Y."/>
            <person name="Xue W."/>
            <person name="Luo G."/>
        </authorList>
    </citation>
    <scope>NUCLEOTIDE SEQUENCE [LARGE SCALE GENOMIC DNA]</scope>
    <source>
        <strain evidence="3 4">AF20-9LB</strain>
    </source>
</reference>
<dbReference type="InterPro" id="IPR023137">
    <property type="entry name" value="BrxA_sf"/>
</dbReference>
<name>A0A395VYG1_BACOV</name>
<sequence>MAMKINSPYTAAITGGGFLLNETLALLPLLQSEDREELLKDERLNNRVLMINAETSRKKAILEISRRYDTMSPAFWQDFLVMTAAEQPIALFFVMLKTYKILFDFHVNVTIRRWNSVAKSVKREDILMEFNEISARDAFVDSWSEATKDKVISAYLSILRKIGILDRTNQLQVLDCTNYPYYLQIGESWFLEACLLQPYQIEKIKNSLA</sequence>
<dbReference type="EMBL" id="VWLX01000012">
    <property type="protein sequence ID" value="KAA3802971.1"/>
    <property type="molecule type" value="Genomic_DNA"/>
</dbReference>
<dbReference type="Proteomes" id="UP000460135">
    <property type="component" value="Unassembled WGS sequence"/>
</dbReference>
<evidence type="ECO:0000313" key="3">
    <source>
        <dbReference type="EMBL" id="RGS81429.1"/>
    </source>
</evidence>
<dbReference type="RefSeq" id="WP_004319900.1">
    <property type="nucleotide sequence ID" value="NZ_BAABYJ010000001.1"/>
</dbReference>
<protein>
    <submittedName>
        <fullName evidence="3">DUF1819 family protein</fullName>
    </submittedName>
</protein>
<reference evidence="2" key="3">
    <citation type="submission" date="2022-10" db="EMBL/GenBank/DDBJ databases">
        <title>Human gut microbiome strain richness.</title>
        <authorList>
            <person name="Chen-Liaw A."/>
        </authorList>
    </citation>
    <scope>NUCLEOTIDE SEQUENCE</scope>
    <source>
        <strain evidence="2">F7_m1001271B151109d0_201107</strain>
    </source>
</reference>
<organism evidence="3 4">
    <name type="scientific">Bacteroides ovatus</name>
    <dbReference type="NCBI Taxonomy" id="28116"/>
    <lineage>
        <taxon>Bacteria</taxon>
        <taxon>Pseudomonadati</taxon>
        <taxon>Bacteroidota</taxon>
        <taxon>Bacteroidia</taxon>
        <taxon>Bacteroidales</taxon>
        <taxon>Bacteroidaceae</taxon>
        <taxon>Bacteroides</taxon>
    </lineage>
</organism>
<reference evidence="1 5" key="2">
    <citation type="journal article" date="2019" name="Nat. Med.">
        <title>A library of human gut bacterial isolates paired with longitudinal multiomics data enables mechanistic microbiome research.</title>
        <authorList>
            <person name="Poyet M."/>
            <person name="Groussin M."/>
            <person name="Gibbons S.M."/>
            <person name="Avila-Pacheco J."/>
            <person name="Jiang X."/>
            <person name="Kearney S.M."/>
            <person name="Perrotta A.R."/>
            <person name="Berdy B."/>
            <person name="Zhao S."/>
            <person name="Lieberman T.D."/>
            <person name="Swanson P.K."/>
            <person name="Smith M."/>
            <person name="Roesemann S."/>
            <person name="Alexander J.E."/>
            <person name="Rich S.A."/>
            <person name="Livny J."/>
            <person name="Vlamakis H."/>
            <person name="Clish C."/>
            <person name="Bullock K."/>
            <person name="Deik A."/>
            <person name="Scott J."/>
            <person name="Pierce K.A."/>
            <person name="Xavier R.J."/>
            <person name="Alm E.J."/>
        </authorList>
    </citation>
    <scope>NUCLEOTIDE SEQUENCE [LARGE SCALE GENOMIC DNA]</scope>
    <source>
        <strain evidence="1 5">BIOML-A183</strain>
    </source>
</reference>
<dbReference type="Pfam" id="PF08849">
    <property type="entry name" value="BrxA"/>
    <property type="match status" value="1"/>
</dbReference>